<evidence type="ECO:0000313" key="4">
    <source>
        <dbReference type="EMBL" id="KTB39357.1"/>
    </source>
</evidence>
<dbReference type="EMBL" id="LATX01001685">
    <property type="protein sequence ID" value="KTB39357.1"/>
    <property type="molecule type" value="Genomic_DNA"/>
</dbReference>
<sequence>MAGISEGSVVNYTNCCFDAIESLHDIFVQPLTEEEKELEKKWMENHLGFGGLWWKGYLMYNGTIVVLYTWPGLNGSGYYTRKANYGLNVQIGNAPSNLRIVDYSTGHTGSAHDSAAFKYTTSYRYPELLFRGEEFAWADSAYRSHFAIAQSYMESGLGDGVGGTGDEEDESYIADQAGEVKRQQLVKELATIKNKNFVFPSNYLPDL</sequence>
<reference evidence="4 5" key="1">
    <citation type="submission" date="2015-12" db="EMBL/GenBank/DDBJ databases">
        <title>Draft genome sequence of Moniliophthora roreri, the causal agent of frosty pod rot of cacao.</title>
        <authorList>
            <person name="Aime M.C."/>
            <person name="Diaz-Valderrama J.R."/>
            <person name="Kijpornyongpan T."/>
            <person name="Phillips-Mora W."/>
        </authorList>
    </citation>
    <scope>NUCLEOTIDE SEQUENCE [LARGE SCALE GENOMIC DNA]</scope>
    <source>
        <strain evidence="4 5">MCA 2952</strain>
    </source>
</reference>
<feature type="domain" description="DDE Tnp4" evidence="3">
    <location>
        <begin position="74"/>
        <end position="145"/>
    </location>
</feature>
<keyword evidence="2" id="KW-0479">Metal-binding</keyword>
<dbReference type="GO" id="GO:0046872">
    <property type="term" value="F:metal ion binding"/>
    <property type="evidence" value="ECO:0007669"/>
    <property type="project" value="UniProtKB-KW"/>
</dbReference>
<dbReference type="eggNOG" id="ENOG502S9XC">
    <property type="taxonomic scope" value="Eukaryota"/>
</dbReference>
<name>A0A0W0FSL0_MONRR</name>
<gene>
    <name evidence="4" type="ORF">WG66_8062</name>
</gene>
<evidence type="ECO:0000259" key="3">
    <source>
        <dbReference type="Pfam" id="PF13359"/>
    </source>
</evidence>
<evidence type="ECO:0000256" key="2">
    <source>
        <dbReference type="ARBA" id="ARBA00022723"/>
    </source>
</evidence>
<dbReference type="Proteomes" id="UP000054988">
    <property type="component" value="Unassembled WGS sequence"/>
</dbReference>
<protein>
    <recommendedName>
        <fullName evidence="3">DDE Tnp4 domain-containing protein</fullName>
    </recommendedName>
</protein>
<evidence type="ECO:0000313" key="5">
    <source>
        <dbReference type="Proteomes" id="UP000054988"/>
    </source>
</evidence>
<dbReference type="AlphaFoldDB" id="A0A0W0FSL0"/>
<dbReference type="Pfam" id="PF13359">
    <property type="entry name" value="DDE_Tnp_4"/>
    <property type="match status" value="1"/>
</dbReference>
<proteinExistence type="predicted"/>
<comment type="caution">
    <text evidence="4">The sequence shown here is derived from an EMBL/GenBank/DDBJ whole genome shotgun (WGS) entry which is preliminary data.</text>
</comment>
<organism evidence="4 5">
    <name type="scientific">Moniliophthora roreri</name>
    <name type="common">Frosty pod rot fungus</name>
    <name type="synonym">Monilia roreri</name>
    <dbReference type="NCBI Taxonomy" id="221103"/>
    <lineage>
        <taxon>Eukaryota</taxon>
        <taxon>Fungi</taxon>
        <taxon>Dikarya</taxon>
        <taxon>Basidiomycota</taxon>
        <taxon>Agaricomycotina</taxon>
        <taxon>Agaricomycetes</taxon>
        <taxon>Agaricomycetidae</taxon>
        <taxon>Agaricales</taxon>
        <taxon>Marasmiineae</taxon>
        <taxon>Marasmiaceae</taxon>
        <taxon>Moniliophthora</taxon>
    </lineage>
</organism>
<dbReference type="InterPro" id="IPR027806">
    <property type="entry name" value="HARBI1_dom"/>
</dbReference>
<accession>A0A0W0FSL0</accession>
<evidence type="ECO:0000256" key="1">
    <source>
        <dbReference type="ARBA" id="ARBA00001968"/>
    </source>
</evidence>
<comment type="cofactor">
    <cofactor evidence="1">
        <name>a divalent metal cation</name>
        <dbReference type="ChEBI" id="CHEBI:60240"/>
    </cofactor>
</comment>